<name>A0A2S5TDZ2_9GAMM</name>
<evidence type="ECO:0008006" key="3">
    <source>
        <dbReference type="Google" id="ProtNLM"/>
    </source>
</evidence>
<dbReference type="PANTHER" id="PTHR36154:SF1">
    <property type="entry name" value="DNA-BINDING TRANSCRIPTIONAL ACTIVATOR ALPA"/>
    <property type="match status" value="1"/>
</dbReference>
<sequence>MSTSQLQILSRREVEVLTSLSRSTLYALVGRGEFPTPIRLLPTRSVGWSKEEVEEWIRARMAGRGHG</sequence>
<dbReference type="Pfam" id="PF05930">
    <property type="entry name" value="Phage_AlpA"/>
    <property type="match status" value="1"/>
</dbReference>
<dbReference type="Proteomes" id="UP000238220">
    <property type="component" value="Unassembled WGS sequence"/>
</dbReference>
<dbReference type="EMBL" id="PSNW01000008">
    <property type="protein sequence ID" value="PPE73068.1"/>
    <property type="molecule type" value="Genomic_DNA"/>
</dbReference>
<keyword evidence="2" id="KW-1185">Reference proteome</keyword>
<proteinExistence type="predicted"/>
<gene>
    <name evidence="1" type="ORF">C3942_14685</name>
</gene>
<reference evidence="1 2" key="1">
    <citation type="submission" date="2018-02" db="EMBL/GenBank/DDBJ databases">
        <title>Genome sequencing of Solimonas sp. HR-BB.</title>
        <authorList>
            <person name="Lee Y."/>
            <person name="Jeon C.O."/>
        </authorList>
    </citation>
    <scope>NUCLEOTIDE SEQUENCE [LARGE SCALE GENOMIC DNA]</scope>
    <source>
        <strain evidence="1 2">HR-BB</strain>
    </source>
</reference>
<organism evidence="1 2">
    <name type="scientific">Solimonas fluminis</name>
    <dbReference type="NCBI Taxonomy" id="2086571"/>
    <lineage>
        <taxon>Bacteria</taxon>
        <taxon>Pseudomonadati</taxon>
        <taxon>Pseudomonadota</taxon>
        <taxon>Gammaproteobacteria</taxon>
        <taxon>Nevskiales</taxon>
        <taxon>Nevskiaceae</taxon>
        <taxon>Solimonas</taxon>
    </lineage>
</organism>
<dbReference type="PANTHER" id="PTHR36154">
    <property type="entry name" value="DNA-BINDING TRANSCRIPTIONAL ACTIVATOR ALPA"/>
    <property type="match status" value="1"/>
</dbReference>
<dbReference type="Gene3D" id="1.10.238.160">
    <property type="match status" value="1"/>
</dbReference>
<dbReference type="AlphaFoldDB" id="A0A2S5TDZ2"/>
<dbReference type="RefSeq" id="WP_104231107.1">
    <property type="nucleotide sequence ID" value="NZ_PSNW01000008.1"/>
</dbReference>
<evidence type="ECO:0000313" key="1">
    <source>
        <dbReference type="EMBL" id="PPE73068.1"/>
    </source>
</evidence>
<evidence type="ECO:0000313" key="2">
    <source>
        <dbReference type="Proteomes" id="UP000238220"/>
    </source>
</evidence>
<dbReference type="OrthoDB" id="8455288at2"/>
<dbReference type="InterPro" id="IPR052931">
    <property type="entry name" value="Prophage_regulatory_activator"/>
</dbReference>
<protein>
    <recommendedName>
        <fullName evidence="3">AlpA family transcriptional regulator</fullName>
    </recommendedName>
</protein>
<comment type="caution">
    <text evidence="1">The sequence shown here is derived from an EMBL/GenBank/DDBJ whole genome shotgun (WGS) entry which is preliminary data.</text>
</comment>
<accession>A0A2S5TDZ2</accession>
<dbReference type="SUPFAM" id="SSF46955">
    <property type="entry name" value="Putative DNA-binding domain"/>
    <property type="match status" value="1"/>
</dbReference>
<dbReference type="InterPro" id="IPR010260">
    <property type="entry name" value="AlpA"/>
</dbReference>
<dbReference type="InterPro" id="IPR009061">
    <property type="entry name" value="DNA-bd_dom_put_sf"/>
</dbReference>